<dbReference type="EMBL" id="PUIO01000001">
    <property type="protein sequence ID" value="PQP26818.1"/>
    <property type="molecule type" value="Genomic_DNA"/>
</dbReference>
<protein>
    <submittedName>
        <fullName evidence="2">Uncharacterized protein</fullName>
    </submittedName>
</protein>
<reference evidence="3" key="1">
    <citation type="submission" date="2018-02" db="EMBL/GenBank/DDBJ databases">
        <title>Draft genome sequencing of Rhodococcus opacus KU647198.</title>
        <authorList>
            <person name="Zheng B.-X."/>
        </authorList>
    </citation>
    <scope>NUCLEOTIDE SEQUENCE [LARGE SCALE GENOMIC DNA]</scope>
    <source>
        <strain evidence="3">04-OD7</strain>
    </source>
</reference>
<accession>A0A2S8JIE7</accession>
<evidence type="ECO:0000313" key="2">
    <source>
        <dbReference type="EMBL" id="PQP26818.1"/>
    </source>
</evidence>
<dbReference type="AlphaFoldDB" id="A0A2S8JIE7"/>
<gene>
    <name evidence="2" type="ORF">C5613_00555</name>
</gene>
<name>A0A2S8JIE7_RHOOP</name>
<feature type="region of interest" description="Disordered" evidence="1">
    <location>
        <begin position="63"/>
        <end position="83"/>
    </location>
</feature>
<evidence type="ECO:0000313" key="3">
    <source>
        <dbReference type="Proteomes" id="UP000239290"/>
    </source>
</evidence>
<sequence>MTSTDWVAACWIDERTEPRMNPLTASSSGCKGLGVFSVAGNRVSDDRLTSTPSVVELFDQRRASHARHVPAPRDASNRQGLFM</sequence>
<proteinExistence type="predicted"/>
<organism evidence="2 3">
    <name type="scientific">Rhodococcus opacus</name>
    <name type="common">Nocardia opaca</name>
    <dbReference type="NCBI Taxonomy" id="37919"/>
    <lineage>
        <taxon>Bacteria</taxon>
        <taxon>Bacillati</taxon>
        <taxon>Actinomycetota</taxon>
        <taxon>Actinomycetes</taxon>
        <taxon>Mycobacteriales</taxon>
        <taxon>Nocardiaceae</taxon>
        <taxon>Rhodococcus</taxon>
    </lineage>
</organism>
<dbReference type="Proteomes" id="UP000239290">
    <property type="component" value="Unassembled WGS sequence"/>
</dbReference>
<evidence type="ECO:0000256" key="1">
    <source>
        <dbReference type="SAM" id="MobiDB-lite"/>
    </source>
</evidence>
<comment type="caution">
    <text evidence="2">The sequence shown here is derived from an EMBL/GenBank/DDBJ whole genome shotgun (WGS) entry which is preliminary data.</text>
</comment>